<name>A0A811LWU4_9BILA</name>
<keyword evidence="4" id="KW-1185">Reference proteome</keyword>
<evidence type="ECO:0000313" key="3">
    <source>
        <dbReference type="EMBL" id="CAD5231197.1"/>
    </source>
</evidence>
<dbReference type="EMBL" id="CAJFCW020000006">
    <property type="protein sequence ID" value="CAG9128525.1"/>
    <property type="molecule type" value="Genomic_DNA"/>
</dbReference>
<sequence length="153" mass="17633">MLSWSFTELVVPVLVAALMTSSFLWNCASRDRALEMHVKARKRKRKLSKEKDRMSNEDLSTAKGEVSLVGQKFKANEKPQHVPLAYTKSEDTQQGEPRTAKPIDFLYPADSNDNIWQDESTLRHVSSIEPDNETSMMIRSHIHRRRDTELTMT</sequence>
<feature type="transmembrane region" description="Helical" evidence="2">
    <location>
        <begin position="6"/>
        <end position="27"/>
    </location>
</feature>
<keyword evidence="2" id="KW-0472">Membrane</keyword>
<reference evidence="3" key="1">
    <citation type="submission" date="2020-09" db="EMBL/GenBank/DDBJ databases">
        <authorList>
            <person name="Kikuchi T."/>
        </authorList>
    </citation>
    <scope>NUCLEOTIDE SEQUENCE</scope>
    <source>
        <strain evidence="3">SH1</strain>
    </source>
</reference>
<gene>
    <name evidence="3" type="ORF">BOKJ2_LOCUS14521</name>
</gene>
<keyword evidence="2" id="KW-0812">Transmembrane</keyword>
<accession>A0A811LWU4</accession>
<dbReference type="AlphaFoldDB" id="A0A811LWU4"/>
<feature type="region of interest" description="Disordered" evidence="1">
    <location>
        <begin position="79"/>
        <end position="104"/>
    </location>
</feature>
<proteinExistence type="predicted"/>
<evidence type="ECO:0000256" key="1">
    <source>
        <dbReference type="SAM" id="MobiDB-lite"/>
    </source>
</evidence>
<evidence type="ECO:0000256" key="2">
    <source>
        <dbReference type="SAM" id="Phobius"/>
    </source>
</evidence>
<dbReference type="Proteomes" id="UP000614601">
    <property type="component" value="Unassembled WGS sequence"/>
</dbReference>
<keyword evidence="2" id="KW-1133">Transmembrane helix</keyword>
<dbReference type="Proteomes" id="UP000783686">
    <property type="component" value="Unassembled WGS sequence"/>
</dbReference>
<comment type="caution">
    <text evidence="3">The sequence shown here is derived from an EMBL/GenBank/DDBJ whole genome shotgun (WGS) entry which is preliminary data.</text>
</comment>
<evidence type="ECO:0000313" key="4">
    <source>
        <dbReference type="Proteomes" id="UP000614601"/>
    </source>
</evidence>
<protein>
    <submittedName>
        <fullName evidence="3">Uncharacterized protein</fullName>
    </submittedName>
</protein>
<dbReference type="EMBL" id="CAJFDH010000006">
    <property type="protein sequence ID" value="CAD5231197.1"/>
    <property type="molecule type" value="Genomic_DNA"/>
</dbReference>
<organism evidence="3 4">
    <name type="scientific">Bursaphelenchus okinawaensis</name>
    <dbReference type="NCBI Taxonomy" id="465554"/>
    <lineage>
        <taxon>Eukaryota</taxon>
        <taxon>Metazoa</taxon>
        <taxon>Ecdysozoa</taxon>
        <taxon>Nematoda</taxon>
        <taxon>Chromadorea</taxon>
        <taxon>Rhabditida</taxon>
        <taxon>Tylenchina</taxon>
        <taxon>Tylenchomorpha</taxon>
        <taxon>Aphelenchoidea</taxon>
        <taxon>Aphelenchoididae</taxon>
        <taxon>Bursaphelenchus</taxon>
    </lineage>
</organism>